<accession>A0A517Z3A4</accession>
<gene>
    <name evidence="3" type="ORF">Mal4_12830</name>
</gene>
<dbReference type="RefSeq" id="WP_145367611.1">
    <property type="nucleotide sequence ID" value="NZ_CP036275.1"/>
</dbReference>
<dbReference type="EMBL" id="CP036275">
    <property type="protein sequence ID" value="QDU36980.1"/>
    <property type="molecule type" value="Genomic_DNA"/>
</dbReference>
<keyword evidence="4" id="KW-1185">Reference proteome</keyword>
<organism evidence="3 4">
    <name type="scientific">Maioricimonas rarisocia</name>
    <dbReference type="NCBI Taxonomy" id="2528026"/>
    <lineage>
        <taxon>Bacteria</taxon>
        <taxon>Pseudomonadati</taxon>
        <taxon>Planctomycetota</taxon>
        <taxon>Planctomycetia</taxon>
        <taxon>Planctomycetales</taxon>
        <taxon>Planctomycetaceae</taxon>
        <taxon>Maioricimonas</taxon>
    </lineage>
</organism>
<dbReference type="Proteomes" id="UP000320496">
    <property type="component" value="Chromosome"/>
</dbReference>
<dbReference type="KEGG" id="mri:Mal4_12830"/>
<keyword evidence="1" id="KW-0812">Transmembrane</keyword>
<keyword evidence="1" id="KW-0472">Membrane</keyword>
<feature type="domain" description="DUF218" evidence="2">
    <location>
        <begin position="115"/>
        <end position="284"/>
    </location>
</feature>
<dbReference type="GO" id="GO:0005886">
    <property type="term" value="C:plasma membrane"/>
    <property type="evidence" value="ECO:0007669"/>
    <property type="project" value="TreeGrafter"/>
</dbReference>
<evidence type="ECO:0000313" key="3">
    <source>
        <dbReference type="EMBL" id="QDU36980.1"/>
    </source>
</evidence>
<sequence>MANERLSRIGPGLRLLALFIVVGIGLLLAVWLVDGRLVLEKLLTRLILPVSLIWLALTLQTAWAVLRRRWLPALLAGATWLLLGVAGNDRFAEMLIWEFVDEYATVDPFAAPPFDTVVLLGGGTRHSIGDRVELGHSGDRVGLAARLYQAGQVNRIICTGTRIKGFAPDGKDPAELTETLLIELGIPRDVLSKSPGTDTSSEMRELAKALEAEGRTGVISSAWHMPRVMRLARHNGLDLIPIPADFRVSDVSHRPQTFGAWIYSLIPNVESLKTSTVCFREWLAGLVNR</sequence>
<reference evidence="3 4" key="1">
    <citation type="submission" date="2019-02" db="EMBL/GenBank/DDBJ databases">
        <title>Deep-cultivation of Planctomycetes and their phenomic and genomic characterization uncovers novel biology.</title>
        <authorList>
            <person name="Wiegand S."/>
            <person name="Jogler M."/>
            <person name="Boedeker C."/>
            <person name="Pinto D."/>
            <person name="Vollmers J."/>
            <person name="Rivas-Marin E."/>
            <person name="Kohn T."/>
            <person name="Peeters S.H."/>
            <person name="Heuer A."/>
            <person name="Rast P."/>
            <person name="Oberbeckmann S."/>
            <person name="Bunk B."/>
            <person name="Jeske O."/>
            <person name="Meyerdierks A."/>
            <person name="Storesund J.E."/>
            <person name="Kallscheuer N."/>
            <person name="Luecker S."/>
            <person name="Lage O.M."/>
            <person name="Pohl T."/>
            <person name="Merkel B.J."/>
            <person name="Hornburger P."/>
            <person name="Mueller R.-W."/>
            <person name="Bruemmer F."/>
            <person name="Labrenz M."/>
            <person name="Spormann A.M."/>
            <person name="Op den Camp H."/>
            <person name="Overmann J."/>
            <person name="Amann R."/>
            <person name="Jetten M.S.M."/>
            <person name="Mascher T."/>
            <person name="Medema M.H."/>
            <person name="Devos D.P."/>
            <person name="Kaster A.-K."/>
            <person name="Ovreas L."/>
            <person name="Rohde M."/>
            <person name="Galperin M.Y."/>
            <person name="Jogler C."/>
        </authorList>
    </citation>
    <scope>NUCLEOTIDE SEQUENCE [LARGE SCALE GENOMIC DNA]</scope>
    <source>
        <strain evidence="3 4">Mal4</strain>
    </source>
</reference>
<dbReference type="PANTHER" id="PTHR30336:SF4">
    <property type="entry name" value="ENVELOPE BIOGENESIS FACTOR ELYC"/>
    <property type="match status" value="1"/>
</dbReference>
<proteinExistence type="predicted"/>
<dbReference type="Pfam" id="PF02698">
    <property type="entry name" value="DUF218"/>
    <property type="match status" value="1"/>
</dbReference>
<protein>
    <recommendedName>
        <fullName evidence="2">DUF218 domain-containing protein</fullName>
    </recommendedName>
</protein>
<evidence type="ECO:0000313" key="4">
    <source>
        <dbReference type="Proteomes" id="UP000320496"/>
    </source>
</evidence>
<dbReference type="GO" id="GO:0000270">
    <property type="term" value="P:peptidoglycan metabolic process"/>
    <property type="evidence" value="ECO:0007669"/>
    <property type="project" value="TreeGrafter"/>
</dbReference>
<dbReference type="InterPro" id="IPR051599">
    <property type="entry name" value="Cell_Envelope_Assoc"/>
</dbReference>
<dbReference type="InterPro" id="IPR003848">
    <property type="entry name" value="DUF218"/>
</dbReference>
<dbReference type="OrthoDB" id="9782395at2"/>
<name>A0A517Z3A4_9PLAN</name>
<keyword evidence="1" id="KW-1133">Transmembrane helix</keyword>
<evidence type="ECO:0000256" key="1">
    <source>
        <dbReference type="SAM" id="Phobius"/>
    </source>
</evidence>
<dbReference type="CDD" id="cd06259">
    <property type="entry name" value="YdcF-like"/>
    <property type="match status" value="1"/>
</dbReference>
<evidence type="ECO:0000259" key="2">
    <source>
        <dbReference type="Pfam" id="PF02698"/>
    </source>
</evidence>
<feature type="transmembrane region" description="Helical" evidence="1">
    <location>
        <begin position="12"/>
        <end position="33"/>
    </location>
</feature>
<dbReference type="AlphaFoldDB" id="A0A517Z3A4"/>
<dbReference type="GO" id="GO:0043164">
    <property type="term" value="P:Gram-negative-bacterium-type cell wall biogenesis"/>
    <property type="evidence" value="ECO:0007669"/>
    <property type="project" value="TreeGrafter"/>
</dbReference>
<feature type="transmembrane region" description="Helical" evidence="1">
    <location>
        <begin position="45"/>
        <end position="66"/>
    </location>
</feature>
<dbReference type="PANTHER" id="PTHR30336">
    <property type="entry name" value="INNER MEMBRANE PROTEIN, PROBABLE PERMEASE"/>
    <property type="match status" value="1"/>
</dbReference>